<dbReference type="AlphaFoldDB" id="A0A2P4XJS0"/>
<dbReference type="Proteomes" id="UP000237271">
    <property type="component" value="Unassembled WGS sequence"/>
</dbReference>
<feature type="region of interest" description="Disordered" evidence="2">
    <location>
        <begin position="155"/>
        <end position="180"/>
    </location>
</feature>
<evidence type="ECO:0000256" key="2">
    <source>
        <dbReference type="SAM" id="MobiDB-lite"/>
    </source>
</evidence>
<proteinExistence type="predicted"/>
<protein>
    <submittedName>
        <fullName evidence="3">Uncharacterized protein</fullName>
    </submittedName>
</protein>
<feature type="coiled-coil region" evidence="1">
    <location>
        <begin position="35"/>
        <end position="62"/>
    </location>
</feature>
<keyword evidence="4" id="KW-1185">Reference proteome</keyword>
<keyword evidence="1" id="KW-0175">Coiled coil</keyword>
<organism evidence="3 4">
    <name type="scientific">Phytophthora palmivora</name>
    <dbReference type="NCBI Taxonomy" id="4796"/>
    <lineage>
        <taxon>Eukaryota</taxon>
        <taxon>Sar</taxon>
        <taxon>Stramenopiles</taxon>
        <taxon>Oomycota</taxon>
        <taxon>Peronosporomycetes</taxon>
        <taxon>Peronosporales</taxon>
        <taxon>Peronosporaceae</taxon>
        <taxon>Phytophthora</taxon>
    </lineage>
</organism>
<name>A0A2P4XJS0_9STRA</name>
<evidence type="ECO:0000313" key="3">
    <source>
        <dbReference type="EMBL" id="POM65805.1"/>
    </source>
</evidence>
<accession>A0A2P4XJS0</accession>
<dbReference type="OrthoDB" id="126486at2759"/>
<gene>
    <name evidence="3" type="ORF">PHPALM_18425</name>
</gene>
<feature type="compositionally biased region" description="Basic and acidic residues" evidence="2">
    <location>
        <begin position="171"/>
        <end position="180"/>
    </location>
</feature>
<dbReference type="EMBL" id="NCKW01009904">
    <property type="protein sequence ID" value="POM65805.1"/>
    <property type="molecule type" value="Genomic_DNA"/>
</dbReference>
<comment type="caution">
    <text evidence="3">The sequence shown here is derived from an EMBL/GenBank/DDBJ whole genome shotgun (WGS) entry which is preliminary data.</text>
</comment>
<reference evidence="3 4" key="1">
    <citation type="journal article" date="2017" name="Genome Biol. Evol.">
        <title>Phytophthora megakarya and P. palmivora, closely related causal agents of cacao black pod rot, underwent increases in genome sizes and gene numbers by different mechanisms.</title>
        <authorList>
            <person name="Ali S.S."/>
            <person name="Shao J."/>
            <person name="Lary D.J."/>
            <person name="Kronmiller B."/>
            <person name="Shen D."/>
            <person name="Strem M.D."/>
            <person name="Amoako-Attah I."/>
            <person name="Akrofi A.Y."/>
            <person name="Begoude B.A."/>
            <person name="Ten Hoopen G.M."/>
            <person name="Coulibaly K."/>
            <person name="Kebe B.I."/>
            <person name="Melnick R.L."/>
            <person name="Guiltinan M.J."/>
            <person name="Tyler B.M."/>
            <person name="Meinhardt L.W."/>
            <person name="Bailey B.A."/>
        </authorList>
    </citation>
    <scope>NUCLEOTIDE SEQUENCE [LARGE SCALE GENOMIC DNA]</scope>
    <source>
        <strain evidence="4">sbr112.9</strain>
    </source>
</reference>
<sequence length="419" mass="48232">MPSDRPGKCVLSPRPAPRQTDVVVVMAQEALAAAALSWQDRAERLEQSNIRLKNRVAEVEKAHRKSLTVVKNVPALPNNHVFTKQLVDENHALRQETRILRRRLMQVCTRNFSNQAELAQHPLLQELKEHLRDLEVDLGRLRQENELLRRELQCQHAKKPTENKVPSSQNDTDHNDNTNKEDHQLQADVDALLQQVKILEARYQHLEEKSRAKTALYHESTSRLEEVTAQLFEARQQLAAQAEKLQVYFDQTSQLDDLQQELHLLRSENMTLNEAITTLSSRPFDVLSKDLQKQNLCIAQLEEEKRVLAEDRGKFQADCIATRRMNDQLRRRVESMTAEVKNLANELSQSKTECEQKAMEIELVQLQLRFYTAPDDYTLMSAVGKAIKDMKKQQLAKSTTSIAQNARTNINDCQHVVDT</sequence>
<evidence type="ECO:0000256" key="1">
    <source>
        <dbReference type="SAM" id="Coils"/>
    </source>
</evidence>
<evidence type="ECO:0000313" key="4">
    <source>
        <dbReference type="Proteomes" id="UP000237271"/>
    </source>
</evidence>